<gene>
    <name evidence="3" type="ORF">Pmar_PMAR024024</name>
</gene>
<reference evidence="3 4" key="1">
    <citation type="submission" date="2008-07" db="EMBL/GenBank/DDBJ databases">
        <authorList>
            <person name="El-Sayed N."/>
            <person name="Caler E."/>
            <person name="Inman J."/>
            <person name="Amedeo P."/>
            <person name="Hass B."/>
            <person name="Wortman J."/>
        </authorList>
    </citation>
    <scope>NUCLEOTIDE SEQUENCE [LARGE SCALE GENOMIC DNA]</scope>
    <source>
        <strain evidence="4">ATCC 50983 / TXsc</strain>
    </source>
</reference>
<sequence length="902" mass="98349">MCRHGFAAALGLATAKLVEANNNDTQSTLSHLLFLVKDNTAGMKKVGEGIDGLLARAVALAAIVEGGVVTTMEGAEEVAAMAWELFDASKKQSMIRLLAARVIVLLTNKGKFQLKSVTSRTTTASSGDINPAVVQVPALAYVYFSTRPDSFRLSKVETIKSIVSTLSKTTTDFPSPSYHPAWEPLLEHTDGAIAGQAICTSFIGGNLGEKALMLRLFFGLGKFFGPWPKEAVELLLNSQQKDLRKTQEACLERMAYYFGTNGSLVGKLDDDARNDLLMSGIKRCIPGMPGVVTTRILSICVRPLGQQGVSSLVSNMIPLASTNRWAQERLCNAVSHPSATEDAIKSALEELLKEGPAAALALRKALTTLSHRPTGDWASVAFQCVRDASSLTEDNDKLAKRVLKTIKKSDHKEAIGPWLKWQWINVAAPGGDDGDEQEALDNLDGAIGAADEFDALVGALPDLYGESKNIVRYSTGRLWQYLVKEGYVSWADADEMVKDVCGESEEEEVGGEGDDDDDLDDENDDKPFLPPIIPANNGDTDDIVMEDEDDLLAMLNDEDAERAAQAFIQQQGKSAGAKHERGKEAKVVIMRKIHRVDLLEIWVTTTTTGSVAERLDVVTRILAYAGRMRINKKSKESGGDGGLNEAKMELRNRLIGMVRRFRTAKQPLEEAPSEEVITKLVYFLPDKEAPIQQECAHLIAYLSRSDPHATAKVLTKLMKEWCSGGKYSIHTSAWESLSWPLLAKVEWNTVVASTNDVPAKGYVLRELLAVLHRLAKSKQLECCPQLDEVVYRVVGAVADKWSNGTLGRSRGQIAIRAIQALIAVGGQQRWDAAVIQWLEDLKKQTALGTVSKLAATALAARVDAENKKKRSREEEDEKMKVVLNKKAKVANSAATTTTSSSS</sequence>
<evidence type="ECO:0000256" key="2">
    <source>
        <dbReference type="SAM" id="SignalP"/>
    </source>
</evidence>
<feature type="signal peptide" evidence="2">
    <location>
        <begin position="1"/>
        <end position="20"/>
    </location>
</feature>
<feature type="compositionally biased region" description="Acidic residues" evidence="1">
    <location>
        <begin position="502"/>
        <end position="524"/>
    </location>
</feature>
<name>C5L6F9_PERM5</name>
<dbReference type="OrthoDB" id="440347at2759"/>
<accession>C5L6F9</accession>
<dbReference type="EMBL" id="GG679769">
    <property type="protein sequence ID" value="EER07620.1"/>
    <property type="molecule type" value="Genomic_DNA"/>
</dbReference>
<keyword evidence="4" id="KW-1185">Reference proteome</keyword>
<dbReference type="AlphaFoldDB" id="C5L6F9"/>
<evidence type="ECO:0000313" key="4">
    <source>
        <dbReference type="Proteomes" id="UP000007800"/>
    </source>
</evidence>
<dbReference type="Proteomes" id="UP000007800">
    <property type="component" value="Unassembled WGS sequence"/>
</dbReference>
<dbReference type="GeneID" id="9042106"/>
<evidence type="ECO:0000256" key="1">
    <source>
        <dbReference type="SAM" id="MobiDB-lite"/>
    </source>
</evidence>
<protein>
    <submittedName>
        <fullName evidence="3">Uncharacterized protein</fullName>
    </submittedName>
</protein>
<feature type="region of interest" description="Disordered" evidence="1">
    <location>
        <begin position="501"/>
        <end position="541"/>
    </location>
</feature>
<dbReference type="RefSeq" id="XP_002775804.1">
    <property type="nucleotide sequence ID" value="XM_002775758.1"/>
</dbReference>
<evidence type="ECO:0000313" key="3">
    <source>
        <dbReference type="EMBL" id="EER07620.1"/>
    </source>
</evidence>
<feature type="chain" id="PRO_5005668132" evidence="2">
    <location>
        <begin position="21"/>
        <end position="902"/>
    </location>
</feature>
<keyword evidence="2" id="KW-0732">Signal</keyword>
<proteinExistence type="predicted"/>
<organism evidence="4">
    <name type="scientific">Perkinsus marinus (strain ATCC 50983 / TXsc)</name>
    <dbReference type="NCBI Taxonomy" id="423536"/>
    <lineage>
        <taxon>Eukaryota</taxon>
        <taxon>Sar</taxon>
        <taxon>Alveolata</taxon>
        <taxon>Perkinsozoa</taxon>
        <taxon>Perkinsea</taxon>
        <taxon>Perkinsida</taxon>
        <taxon>Perkinsidae</taxon>
        <taxon>Perkinsus</taxon>
    </lineage>
</organism>
<dbReference type="InParanoid" id="C5L6F9"/>